<proteinExistence type="predicted"/>
<dbReference type="CDD" id="cd03794">
    <property type="entry name" value="GT4_WbuB-like"/>
    <property type="match status" value="1"/>
</dbReference>
<dbReference type="Pfam" id="PF00534">
    <property type="entry name" value="Glycos_transf_1"/>
    <property type="match status" value="1"/>
</dbReference>
<evidence type="ECO:0000259" key="3">
    <source>
        <dbReference type="Pfam" id="PF13579"/>
    </source>
</evidence>
<reference evidence="5" key="1">
    <citation type="journal article" date="2019" name="Int. J. Syst. Evol. Microbiol.">
        <title>The Global Catalogue of Microorganisms (GCM) 10K type strain sequencing project: providing services to taxonomists for standard genome sequencing and annotation.</title>
        <authorList>
            <consortium name="The Broad Institute Genomics Platform"/>
            <consortium name="The Broad Institute Genome Sequencing Center for Infectious Disease"/>
            <person name="Wu L."/>
            <person name="Ma J."/>
        </authorList>
    </citation>
    <scope>NUCLEOTIDE SEQUENCE [LARGE SCALE GENOMIC DNA]</scope>
    <source>
        <strain evidence="5">CGMCC 1.15288</strain>
    </source>
</reference>
<dbReference type="InterPro" id="IPR028098">
    <property type="entry name" value="Glyco_trans_4-like_N"/>
</dbReference>
<dbReference type="PANTHER" id="PTHR45947:SF3">
    <property type="entry name" value="SULFOQUINOVOSYL TRANSFERASE SQD2"/>
    <property type="match status" value="1"/>
</dbReference>
<organism evidence="4 5">
    <name type="scientific">Dyadobacter endophyticus</name>
    <dbReference type="NCBI Taxonomy" id="1749036"/>
    <lineage>
        <taxon>Bacteria</taxon>
        <taxon>Pseudomonadati</taxon>
        <taxon>Bacteroidota</taxon>
        <taxon>Cytophagia</taxon>
        <taxon>Cytophagales</taxon>
        <taxon>Spirosomataceae</taxon>
        <taxon>Dyadobacter</taxon>
    </lineage>
</organism>
<dbReference type="RefSeq" id="WP_229223358.1">
    <property type="nucleotide sequence ID" value="NZ_BMIA01000006.1"/>
</dbReference>
<evidence type="ECO:0000259" key="2">
    <source>
        <dbReference type="Pfam" id="PF00534"/>
    </source>
</evidence>
<protein>
    <submittedName>
        <fullName evidence="4">Glycosyltransferase WbuB</fullName>
    </submittedName>
</protein>
<dbReference type="Proteomes" id="UP000600214">
    <property type="component" value="Unassembled WGS sequence"/>
</dbReference>
<dbReference type="InterPro" id="IPR050194">
    <property type="entry name" value="Glycosyltransferase_grp1"/>
</dbReference>
<dbReference type="Gene3D" id="3.40.50.2000">
    <property type="entry name" value="Glycogen Phosphorylase B"/>
    <property type="match status" value="2"/>
</dbReference>
<feature type="transmembrane region" description="Helical" evidence="1">
    <location>
        <begin position="92"/>
        <end position="111"/>
    </location>
</feature>
<feature type="domain" description="Glycosyltransferase subfamily 4-like N-terminal" evidence="3">
    <location>
        <begin position="23"/>
        <end position="209"/>
    </location>
</feature>
<dbReference type="PANTHER" id="PTHR45947">
    <property type="entry name" value="SULFOQUINOVOSYL TRANSFERASE SQD2"/>
    <property type="match status" value="1"/>
</dbReference>
<name>A0ABQ1Z9A1_9BACT</name>
<dbReference type="InterPro" id="IPR001296">
    <property type="entry name" value="Glyco_trans_1"/>
</dbReference>
<dbReference type="Pfam" id="PF13579">
    <property type="entry name" value="Glyco_trans_4_4"/>
    <property type="match status" value="1"/>
</dbReference>
<keyword evidence="1" id="KW-0472">Membrane</keyword>
<keyword evidence="1" id="KW-1133">Transmembrane helix</keyword>
<dbReference type="EMBL" id="BMIA01000006">
    <property type="protein sequence ID" value="GGH54020.1"/>
    <property type="molecule type" value="Genomic_DNA"/>
</dbReference>
<feature type="domain" description="Glycosyl transferase family 1" evidence="2">
    <location>
        <begin position="229"/>
        <end position="394"/>
    </location>
</feature>
<keyword evidence="1" id="KW-0812">Transmembrane</keyword>
<comment type="caution">
    <text evidence="4">The sequence shown here is derived from an EMBL/GenBank/DDBJ whole genome shotgun (WGS) entry which is preliminary data.</text>
</comment>
<accession>A0ABQ1Z9A1</accession>
<evidence type="ECO:0000313" key="5">
    <source>
        <dbReference type="Proteomes" id="UP000600214"/>
    </source>
</evidence>
<evidence type="ECO:0000256" key="1">
    <source>
        <dbReference type="SAM" id="Phobius"/>
    </source>
</evidence>
<keyword evidence="5" id="KW-1185">Reference proteome</keyword>
<dbReference type="SUPFAM" id="SSF53756">
    <property type="entry name" value="UDP-Glycosyltransferase/glycogen phosphorylase"/>
    <property type="match status" value="1"/>
</dbReference>
<sequence length="432" mass="49415">MKQYYPLMHMLLIHQYFLEDNAGGGSRWNEMARVWVRERHSVTVIAGDVHYMSGKSADNKGKRFSMSENQDGVEVIRCKLSRRYHHSFSGRLLGYISFACAAIYVGLRFARSKYDCIIVSSPSLLVGIPGLLLSKWKRVPLVLEIRDLWPESAIETGVLKNKWLISLAYRFEKYLYRKSKLINVLTPAFRERLIRDKSVVPGKIIVIPNAADFRWSERALRNACASGLRKELGLEGKFVIIYVGAHGLANDLMQLVEAATLLRGTDAHFLLIGDGMQKRMLMEEVDSRQLTNVSFLDPVSKEQIFDYVLMADVGVAILKKAEIFKTVYSNKTFDYFSCKKPVLMAIDGVSRELVEQAEAGMFTEPENSEELVKKIRIYMNDHELMAKHGKNGYRFVHAHFDREKLAKELLERIESQLEVTGKSATFDDRKVN</sequence>
<evidence type="ECO:0000313" key="4">
    <source>
        <dbReference type="EMBL" id="GGH54020.1"/>
    </source>
</evidence>
<gene>
    <name evidence="4" type="ORF">GCM10007423_60130</name>
</gene>